<organism evidence="5 6">
    <name type="scientific">Beauveria bassiana (strain ARSEF 2860)</name>
    <name type="common">White muscardine disease fungus</name>
    <name type="synonym">Tritirachium shiotae</name>
    <dbReference type="NCBI Taxonomy" id="655819"/>
    <lineage>
        <taxon>Eukaryota</taxon>
        <taxon>Fungi</taxon>
        <taxon>Dikarya</taxon>
        <taxon>Ascomycota</taxon>
        <taxon>Pezizomycotina</taxon>
        <taxon>Sordariomycetes</taxon>
        <taxon>Hypocreomycetidae</taxon>
        <taxon>Hypocreales</taxon>
        <taxon>Cordycipitaceae</taxon>
        <taxon>Beauveria</taxon>
    </lineage>
</organism>
<dbReference type="RefSeq" id="XP_008596065.1">
    <property type="nucleotide sequence ID" value="XM_008597843.1"/>
</dbReference>
<dbReference type="SMART" id="SM00906">
    <property type="entry name" value="Fungal_trans"/>
    <property type="match status" value="1"/>
</dbReference>
<evidence type="ECO:0000256" key="1">
    <source>
        <dbReference type="ARBA" id="ARBA00023242"/>
    </source>
</evidence>
<dbReference type="PANTHER" id="PTHR46910:SF5">
    <property type="entry name" value="ZN(II)2CYS6 TRANSCRIPTION FACTOR (EUROFUNG)"/>
    <property type="match status" value="1"/>
</dbReference>
<dbReference type="AlphaFoldDB" id="J4WCR9"/>
<dbReference type="PANTHER" id="PTHR46910">
    <property type="entry name" value="TRANSCRIPTION FACTOR PDR1"/>
    <property type="match status" value="1"/>
</dbReference>
<dbReference type="GO" id="GO:0006351">
    <property type="term" value="P:DNA-templated transcription"/>
    <property type="evidence" value="ECO:0007669"/>
    <property type="project" value="InterPro"/>
</dbReference>
<feature type="domain" description="Xylanolytic transcriptional activator regulatory" evidence="4">
    <location>
        <begin position="221"/>
        <end position="275"/>
    </location>
</feature>
<keyword evidence="3" id="KW-0812">Transmembrane</keyword>
<evidence type="ECO:0000256" key="2">
    <source>
        <dbReference type="SAM" id="MobiDB-lite"/>
    </source>
</evidence>
<keyword evidence="3" id="KW-0472">Membrane</keyword>
<feature type="transmembrane region" description="Helical" evidence="3">
    <location>
        <begin position="405"/>
        <end position="428"/>
    </location>
</feature>
<evidence type="ECO:0000259" key="4">
    <source>
        <dbReference type="SMART" id="SM00906"/>
    </source>
</evidence>
<dbReference type="CDD" id="cd12148">
    <property type="entry name" value="fungal_TF_MHR"/>
    <property type="match status" value="1"/>
</dbReference>
<protein>
    <submittedName>
        <fullName evidence="5">Fungal specific transcription factor domain protein</fullName>
    </submittedName>
</protein>
<keyword evidence="1" id="KW-0539">Nucleus</keyword>
<dbReference type="InterPro" id="IPR007219">
    <property type="entry name" value="XnlR_reg_dom"/>
</dbReference>
<dbReference type="HOGENOM" id="CLU_470075_0_0_1"/>
<dbReference type="GO" id="GO:0003677">
    <property type="term" value="F:DNA binding"/>
    <property type="evidence" value="ECO:0007669"/>
    <property type="project" value="InterPro"/>
</dbReference>
<evidence type="ECO:0000313" key="6">
    <source>
        <dbReference type="Proteomes" id="UP000002762"/>
    </source>
</evidence>
<accession>J4WCR9</accession>
<evidence type="ECO:0000313" key="5">
    <source>
        <dbReference type="EMBL" id="EJP67850.1"/>
    </source>
</evidence>
<dbReference type="InParanoid" id="J4WCR9"/>
<proteinExistence type="predicted"/>
<dbReference type="STRING" id="655819.J4WCR9"/>
<dbReference type="InterPro" id="IPR050987">
    <property type="entry name" value="AtrR-like"/>
</dbReference>
<dbReference type="GeneID" id="19885758"/>
<reference evidence="5 6" key="1">
    <citation type="journal article" date="2012" name="Sci. Rep.">
        <title>Genomic perspectives on the evolution of fungal entomopathogenicity in Beauveria bassiana.</title>
        <authorList>
            <person name="Xiao G."/>
            <person name="Ying S.H."/>
            <person name="Zheng P."/>
            <person name="Wang Z.L."/>
            <person name="Zhang S."/>
            <person name="Xie X.Q."/>
            <person name="Shang Y."/>
            <person name="St Leger R.J."/>
            <person name="Zhao G.P."/>
            <person name="Wang C."/>
            <person name="Feng M.G."/>
        </authorList>
    </citation>
    <scope>NUCLEOTIDE SEQUENCE [LARGE SCALE GENOMIC DNA]</scope>
    <source>
        <strain evidence="5 6">ARSEF 2860</strain>
    </source>
</reference>
<name>J4WCR9_BEAB2</name>
<dbReference type="EMBL" id="JH725155">
    <property type="protein sequence ID" value="EJP67850.1"/>
    <property type="molecule type" value="Genomic_DNA"/>
</dbReference>
<sequence>MYLLLQQASTNASSPPTQPKLASPYQSSTPMDMDGASDHEPTASTNASATGNTGLWAESIAAKNVFQNTIDRDPDVRQDPQLNSALESLHRIFKSVHQSDPPNVWTTISSAKAAIVAPLPAWPEIKAVLERAERQRPMAVNLLSPALYADFCQKCRSMYENRLEGSTADKMLVYSGLSNICSEFSGASNGDEAERNHNLAITFFHLLSEALTTLPALMPPSMATLEALFAAALTAVMLFWSIYTMDRGNALRLGYAPAIQDYDIDTPMPVVSEQYPSTIVTIKKYWVDCARVQGQICTRLYGPAASALPPAERAQLAEAFADELDQIYRRKVEAKSTIVYSFASKQNENRTELWTFGDDIMYLSTRATALHAIPPNHERRFRATQSARECLHVCRDISNKYRDNGYAWTIVCHWVLLHTPLTAFMSIFCHIVAYPQDSGQADFEVLNGFVASLQPAQRLSDGIEKFHNLCSIFLKVAQAYLQAKMRQRETIAEGATDSKPVQFLQPANSDPNQHLSGLKPSTPSLGNEAFLANHVDFNNFSDANYLEADQQYLDLMDPQDWYSGNASIYSLLEHDYNGIN</sequence>
<keyword evidence="3" id="KW-1133">Transmembrane helix</keyword>
<keyword evidence="6" id="KW-1185">Reference proteome</keyword>
<feature type="transmembrane region" description="Helical" evidence="3">
    <location>
        <begin position="222"/>
        <end position="243"/>
    </location>
</feature>
<evidence type="ECO:0000256" key="3">
    <source>
        <dbReference type="SAM" id="Phobius"/>
    </source>
</evidence>
<dbReference type="GO" id="GO:0008270">
    <property type="term" value="F:zinc ion binding"/>
    <property type="evidence" value="ECO:0007669"/>
    <property type="project" value="InterPro"/>
</dbReference>
<feature type="region of interest" description="Disordered" evidence="2">
    <location>
        <begin position="8"/>
        <end position="50"/>
    </location>
</feature>
<gene>
    <name evidence="5" type="ORF">BBA_02746</name>
</gene>
<dbReference type="Proteomes" id="UP000002762">
    <property type="component" value="Unassembled WGS sequence"/>
</dbReference>
<dbReference type="GO" id="GO:0003700">
    <property type="term" value="F:DNA-binding transcription factor activity"/>
    <property type="evidence" value="ECO:0007669"/>
    <property type="project" value="InterPro"/>
</dbReference>